<proteinExistence type="predicted"/>
<dbReference type="OrthoDB" id="6434402at2759"/>
<comment type="caution">
    <text evidence="1">The sequence shown here is derived from an EMBL/GenBank/DDBJ whole genome shotgun (WGS) entry which is preliminary data.</text>
</comment>
<evidence type="ECO:0008006" key="3">
    <source>
        <dbReference type="Google" id="ProtNLM"/>
    </source>
</evidence>
<accession>A0A4Y2B0J5</accession>
<reference evidence="1 2" key="1">
    <citation type="journal article" date="2019" name="Sci. Rep.">
        <title>Orb-weaving spider Araneus ventricosus genome elucidates the spidroin gene catalogue.</title>
        <authorList>
            <person name="Kono N."/>
            <person name="Nakamura H."/>
            <person name="Ohtoshi R."/>
            <person name="Moran D.A.P."/>
            <person name="Shinohara A."/>
            <person name="Yoshida Y."/>
            <person name="Fujiwara M."/>
            <person name="Mori M."/>
            <person name="Tomita M."/>
            <person name="Arakawa K."/>
        </authorList>
    </citation>
    <scope>NUCLEOTIDE SEQUENCE [LARGE SCALE GENOMIC DNA]</scope>
</reference>
<dbReference type="EMBL" id="BGPR01000044">
    <property type="protein sequence ID" value="GBL85640.1"/>
    <property type="molecule type" value="Genomic_DNA"/>
</dbReference>
<sequence length="97" mass="10947">MEAPKVDKDNKEANAKAEILRWILKAIEDMEGSNARHIQKFLDSKQTGILNTPELKPTLKKILDSGLLIRNGGRYFINKSSKTSEKGIKKFSCKKSN</sequence>
<evidence type="ECO:0000313" key="1">
    <source>
        <dbReference type="EMBL" id="GBL85640.1"/>
    </source>
</evidence>
<organism evidence="1 2">
    <name type="scientific">Araneus ventricosus</name>
    <name type="common">Orbweaver spider</name>
    <name type="synonym">Epeira ventricosa</name>
    <dbReference type="NCBI Taxonomy" id="182803"/>
    <lineage>
        <taxon>Eukaryota</taxon>
        <taxon>Metazoa</taxon>
        <taxon>Ecdysozoa</taxon>
        <taxon>Arthropoda</taxon>
        <taxon>Chelicerata</taxon>
        <taxon>Arachnida</taxon>
        <taxon>Araneae</taxon>
        <taxon>Araneomorphae</taxon>
        <taxon>Entelegynae</taxon>
        <taxon>Araneoidea</taxon>
        <taxon>Araneidae</taxon>
        <taxon>Araneus</taxon>
    </lineage>
</organism>
<keyword evidence="2" id="KW-1185">Reference proteome</keyword>
<dbReference type="AlphaFoldDB" id="A0A4Y2B0J5"/>
<protein>
    <recommendedName>
        <fullName evidence="3">H15 domain-containing protein</fullName>
    </recommendedName>
</protein>
<dbReference type="Proteomes" id="UP000499080">
    <property type="component" value="Unassembled WGS sequence"/>
</dbReference>
<gene>
    <name evidence="1" type="ORF">AVEN_193106_1</name>
</gene>
<evidence type="ECO:0000313" key="2">
    <source>
        <dbReference type="Proteomes" id="UP000499080"/>
    </source>
</evidence>
<name>A0A4Y2B0J5_ARAVE</name>